<dbReference type="SMART" id="SM00856">
    <property type="entry name" value="PMEI"/>
    <property type="match status" value="1"/>
</dbReference>
<accession>A0A843XV44</accession>
<evidence type="ECO:0000313" key="8">
    <source>
        <dbReference type="EMBL" id="MQM22911.1"/>
    </source>
</evidence>
<evidence type="ECO:0000256" key="1">
    <source>
        <dbReference type="ARBA" id="ARBA00004239"/>
    </source>
</evidence>
<dbReference type="GO" id="GO:0004857">
    <property type="term" value="F:enzyme inhibitor activity"/>
    <property type="evidence" value="ECO:0007669"/>
    <property type="project" value="InterPro"/>
</dbReference>
<gene>
    <name evidence="8" type="ORF">Taro_055970</name>
</gene>
<feature type="signal peptide" evidence="6">
    <location>
        <begin position="1"/>
        <end position="22"/>
    </location>
</feature>
<dbReference type="InterPro" id="IPR006501">
    <property type="entry name" value="Pectinesterase_inhib_dom"/>
</dbReference>
<comment type="caution">
    <text evidence="8">The sequence shown here is derived from an EMBL/GenBank/DDBJ whole genome shotgun (WGS) entry which is preliminary data.</text>
</comment>
<dbReference type="AlphaFoldDB" id="A0A843XV44"/>
<keyword evidence="2" id="KW-0964">Secreted</keyword>
<dbReference type="PANTHER" id="PTHR31080">
    <property type="entry name" value="PECTINESTERASE INHIBITOR-LIKE"/>
    <property type="match status" value="1"/>
</dbReference>
<keyword evidence="4" id="KW-1015">Disulfide bond</keyword>
<evidence type="ECO:0000256" key="2">
    <source>
        <dbReference type="ARBA" id="ARBA00022525"/>
    </source>
</evidence>
<keyword evidence="9" id="KW-1185">Reference proteome</keyword>
<organism evidence="8 9">
    <name type="scientific">Colocasia esculenta</name>
    <name type="common">Wild taro</name>
    <name type="synonym">Arum esculentum</name>
    <dbReference type="NCBI Taxonomy" id="4460"/>
    <lineage>
        <taxon>Eukaryota</taxon>
        <taxon>Viridiplantae</taxon>
        <taxon>Streptophyta</taxon>
        <taxon>Embryophyta</taxon>
        <taxon>Tracheophyta</taxon>
        <taxon>Spermatophyta</taxon>
        <taxon>Magnoliopsida</taxon>
        <taxon>Liliopsida</taxon>
        <taxon>Araceae</taxon>
        <taxon>Aroideae</taxon>
        <taxon>Colocasieae</taxon>
        <taxon>Colocasia</taxon>
    </lineage>
</organism>
<feature type="domain" description="Pectinesterase inhibitor" evidence="7">
    <location>
        <begin position="33"/>
        <end position="198"/>
    </location>
</feature>
<feature type="chain" id="PRO_5032573047" description="Pectinesterase inhibitor domain-containing protein" evidence="6">
    <location>
        <begin position="23"/>
        <end position="214"/>
    </location>
</feature>
<dbReference type="EMBL" id="NMUH01014391">
    <property type="protein sequence ID" value="MQM22911.1"/>
    <property type="molecule type" value="Genomic_DNA"/>
</dbReference>
<dbReference type="CDD" id="cd15798">
    <property type="entry name" value="PMEI-like_3"/>
    <property type="match status" value="1"/>
</dbReference>
<dbReference type="InterPro" id="IPR035513">
    <property type="entry name" value="Invertase/methylesterase_inhib"/>
</dbReference>
<dbReference type="SMR" id="A0A843XV44"/>
<evidence type="ECO:0000256" key="4">
    <source>
        <dbReference type="ARBA" id="ARBA00023157"/>
    </source>
</evidence>
<evidence type="ECO:0000259" key="7">
    <source>
        <dbReference type="SMART" id="SM00856"/>
    </source>
</evidence>
<evidence type="ECO:0000256" key="5">
    <source>
        <dbReference type="ARBA" id="ARBA00038471"/>
    </source>
</evidence>
<proteinExistence type="inferred from homology"/>
<dbReference type="Gene3D" id="1.20.140.40">
    <property type="entry name" value="Invertase/pectin methylesterase inhibitor family protein"/>
    <property type="match status" value="1"/>
</dbReference>
<dbReference type="PANTHER" id="PTHR31080:SF87">
    <property type="entry name" value="PECTINESTERASE INHIBITOR 7"/>
    <property type="match status" value="1"/>
</dbReference>
<comment type="subcellular location">
    <subcellularLocation>
        <location evidence="1">Secreted</location>
        <location evidence="1">Extracellular space</location>
    </subcellularLocation>
</comment>
<evidence type="ECO:0000256" key="3">
    <source>
        <dbReference type="ARBA" id="ARBA00022729"/>
    </source>
</evidence>
<protein>
    <recommendedName>
        <fullName evidence="7">Pectinesterase inhibitor domain-containing protein</fullName>
    </recommendedName>
</protein>
<keyword evidence="3 6" id="KW-0732">Signal</keyword>
<dbReference type="GO" id="GO:0005576">
    <property type="term" value="C:extracellular region"/>
    <property type="evidence" value="ECO:0007669"/>
    <property type="project" value="UniProtKB-SubCell"/>
</dbReference>
<dbReference type="NCBIfam" id="TIGR01614">
    <property type="entry name" value="PME_inhib"/>
    <property type="match status" value="1"/>
</dbReference>
<sequence length="214" mass="22762">MEPLRCLLLLSALLATLLSVSASPSPSASRSHPDVSFIRSNCRCTQYPALCERSLSGFAGTIRHSRRQLAHAALAVSLDRARSASTFVGRLAASMGGSAKRGFRSREAGAVRDCIENVADSVDRLRRSAAELGRMGRARSPGFAWHLSNVQTWVSAALTDETTCLDGFSGHGVDPVLRAAIRRRILGVAQVTSNALALINRIGVRHRGGTGGTL</sequence>
<reference evidence="8" key="1">
    <citation type="submission" date="2017-07" db="EMBL/GenBank/DDBJ databases">
        <title>Taro Niue Genome Assembly and Annotation.</title>
        <authorList>
            <person name="Atibalentja N."/>
            <person name="Keating K."/>
            <person name="Fields C.J."/>
        </authorList>
    </citation>
    <scope>NUCLEOTIDE SEQUENCE</scope>
    <source>
        <strain evidence="8">Niue_2</strain>
        <tissue evidence="8">Leaf</tissue>
    </source>
</reference>
<evidence type="ECO:0000256" key="6">
    <source>
        <dbReference type="SAM" id="SignalP"/>
    </source>
</evidence>
<dbReference type="FunFam" id="1.20.140.40:FF:000006">
    <property type="entry name" value="Pectinesterase inhibitor 3"/>
    <property type="match status" value="1"/>
</dbReference>
<comment type="similarity">
    <text evidence="5">Belongs to the PMEI family.</text>
</comment>
<dbReference type="Pfam" id="PF04043">
    <property type="entry name" value="PMEI"/>
    <property type="match status" value="1"/>
</dbReference>
<evidence type="ECO:0000313" key="9">
    <source>
        <dbReference type="Proteomes" id="UP000652761"/>
    </source>
</evidence>
<dbReference type="InterPro" id="IPR051955">
    <property type="entry name" value="PME_Inhibitor"/>
</dbReference>
<dbReference type="SUPFAM" id="SSF101148">
    <property type="entry name" value="Plant invertase/pectin methylesterase inhibitor"/>
    <property type="match status" value="1"/>
</dbReference>
<dbReference type="OrthoDB" id="1430376at2759"/>
<dbReference type="Proteomes" id="UP000652761">
    <property type="component" value="Unassembled WGS sequence"/>
</dbReference>
<name>A0A843XV44_COLES</name>